<comment type="caution">
    <text evidence="1">The sequence shown here is derived from an EMBL/GenBank/DDBJ whole genome shotgun (WGS) entry which is preliminary data.</text>
</comment>
<proteinExistence type="predicted"/>
<dbReference type="Proteomes" id="UP000196878">
    <property type="component" value="Unassembled WGS sequence"/>
</dbReference>
<dbReference type="OrthoDB" id="5918880at2"/>
<name>A0A212A8G9_9RHOB</name>
<dbReference type="AlphaFoldDB" id="A0A212A8G9"/>
<sequence length="158" mass="16001">MTRLATVVYHAGQSPDDAILSAVRGLAGVRGYVQARRGDGGLALLDVADGVLVPLGGPAGGGCRLDPAALDQAAAGLEARLTPPPSLLVLNRFGDSEAAGFGFRPLLETAVEAGIPVLLAVADTRLALWQAYAGEMGETLPCSKEAVSAWAAPLAGRS</sequence>
<organism evidence="1 2">
    <name type="scientific">Haematobacter genomosp. 1</name>
    <dbReference type="NCBI Taxonomy" id="366618"/>
    <lineage>
        <taxon>Bacteria</taxon>
        <taxon>Pseudomonadati</taxon>
        <taxon>Pseudomonadota</taxon>
        <taxon>Alphaproteobacteria</taxon>
        <taxon>Rhodobacterales</taxon>
        <taxon>Paracoccaceae</taxon>
        <taxon>Haematobacter</taxon>
    </lineage>
</organism>
<accession>A0A212A8G9</accession>
<dbReference type="RefSeq" id="WP_088216335.1">
    <property type="nucleotide sequence ID" value="NZ_NIPW01000030.1"/>
</dbReference>
<keyword evidence="2" id="KW-1185">Reference proteome</keyword>
<dbReference type="InterPro" id="IPR018912">
    <property type="entry name" value="DUF2478"/>
</dbReference>
<dbReference type="Pfam" id="PF10649">
    <property type="entry name" value="DUF2478"/>
    <property type="match status" value="1"/>
</dbReference>
<dbReference type="EMBL" id="NIPW01000030">
    <property type="protein sequence ID" value="OWJ76121.1"/>
    <property type="molecule type" value="Genomic_DNA"/>
</dbReference>
<evidence type="ECO:0008006" key="3">
    <source>
        <dbReference type="Google" id="ProtNLM"/>
    </source>
</evidence>
<gene>
    <name evidence="1" type="ORF">CDV49_15570</name>
</gene>
<evidence type="ECO:0000313" key="1">
    <source>
        <dbReference type="EMBL" id="OWJ76121.1"/>
    </source>
</evidence>
<evidence type="ECO:0000313" key="2">
    <source>
        <dbReference type="Proteomes" id="UP000196878"/>
    </source>
</evidence>
<protein>
    <recommendedName>
        <fullName evidence="3">3-dehydroquinate dehydratase</fullName>
    </recommendedName>
</protein>
<reference evidence="1 2" key="1">
    <citation type="submission" date="2016-12" db="EMBL/GenBank/DDBJ databases">
        <title>Comparison of Traditional DNA-DNA Hybridization with In Silico Genomic Analysis.</title>
        <authorList>
            <person name="Nicholson A.C."/>
            <person name="Humrighouse B.W."/>
            <person name="Graziano J."/>
            <person name="Lasker B."/>
            <person name="Whitney A.M."/>
            <person name="Mcquiston J.R."/>
        </authorList>
    </citation>
    <scope>NUCLEOTIDE SEQUENCE [LARGE SCALE GENOMIC DNA]</scope>
    <source>
        <strain evidence="1 2">H2240</strain>
    </source>
</reference>